<evidence type="ECO:0000313" key="1">
    <source>
        <dbReference type="EMBL" id="NJC28093.1"/>
    </source>
</evidence>
<accession>A0ABX0XGU0</accession>
<evidence type="ECO:0000313" key="2">
    <source>
        <dbReference type="Proteomes" id="UP000770785"/>
    </source>
</evidence>
<proteinExistence type="predicted"/>
<evidence type="ECO:0008006" key="3">
    <source>
        <dbReference type="Google" id="ProtNLM"/>
    </source>
</evidence>
<comment type="caution">
    <text evidence="1">The sequence shown here is derived from an EMBL/GenBank/DDBJ whole genome shotgun (WGS) entry which is preliminary data.</text>
</comment>
<dbReference type="InterPro" id="IPR025591">
    <property type="entry name" value="RloB"/>
</dbReference>
<protein>
    <recommendedName>
        <fullName evidence="3">RloB domain-containing protein</fullName>
    </recommendedName>
</protein>
<gene>
    <name evidence="1" type="ORF">GGR27_003612</name>
</gene>
<dbReference type="EMBL" id="JAATJH010000008">
    <property type="protein sequence ID" value="NJC28093.1"/>
    <property type="molecule type" value="Genomic_DNA"/>
</dbReference>
<dbReference type="Proteomes" id="UP000770785">
    <property type="component" value="Unassembled WGS sequence"/>
</dbReference>
<name>A0ABX0XGU0_9BACT</name>
<reference evidence="1 2" key="1">
    <citation type="submission" date="2020-03" db="EMBL/GenBank/DDBJ databases">
        <title>Genomic Encyclopedia of Type Strains, Phase IV (KMG-IV): sequencing the most valuable type-strain genomes for metagenomic binning, comparative biology and taxonomic classification.</title>
        <authorList>
            <person name="Goeker M."/>
        </authorList>
    </citation>
    <scope>NUCLEOTIDE SEQUENCE [LARGE SCALE GENOMIC DNA]</scope>
    <source>
        <strain evidence="1 2">DSM 105096</strain>
    </source>
</reference>
<organism evidence="1 2">
    <name type="scientific">Neolewinella antarctica</name>
    <dbReference type="NCBI Taxonomy" id="442734"/>
    <lineage>
        <taxon>Bacteria</taxon>
        <taxon>Pseudomonadati</taxon>
        <taxon>Bacteroidota</taxon>
        <taxon>Saprospiria</taxon>
        <taxon>Saprospirales</taxon>
        <taxon>Lewinellaceae</taxon>
        <taxon>Neolewinella</taxon>
    </lineage>
</organism>
<sequence length="195" mass="23033">MRNRGKRFLILCEGQTERLYFQAFRNFGVEILPRDPSSDPVRLLQDALTAQEYEDYDQIWLVFDLDFVPSQGIGQFEIFSRVIRDATKAGIRVAYSVDAFELWFCLHYAYTEQRHNRAFYYEQLSNHWGINYASVGKKKRFAAGIRQRLIDDPNASEEEALKRAKKLFEKFSGELFRDRNPITTVFQLVREITRP</sequence>
<keyword evidence="2" id="KW-1185">Reference proteome</keyword>
<dbReference type="Pfam" id="PF13707">
    <property type="entry name" value="RloB"/>
    <property type="match status" value="1"/>
</dbReference>
<dbReference type="RefSeq" id="WP_168039785.1">
    <property type="nucleotide sequence ID" value="NZ_JAATJH010000008.1"/>
</dbReference>